<evidence type="ECO:0000313" key="1">
    <source>
        <dbReference type="EMBL" id="KAF7344618.1"/>
    </source>
</evidence>
<dbReference type="AlphaFoldDB" id="A0A8H6XNM6"/>
<accession>A0A8H6XNM6</accession>
<keyword evidence="2" id="KW-1185">Reference proteome</keyword>
<evidence type="ECO:0000313" key="2">
    <source>
        <dbReference type="Proteomes" id="UP000623467"/>
    </source>
</evidence>
<gene>
    <name evidence="1" type="ORF">MSAN_01944100</name>
</gene>
<sequence>MAFNFALSILDKFLPVFHSFKPRCSAPIPFLDLPYGARLEIYNAVSNLPIVCVMPTVRMGDDTVTRLPIPWFSLMLVCRTIAGEMQHYLLERSTYTFYIQNFRSLAECLCWQRIPCPPSGVRTLQADLMLNPFTMCWRADDDEPPPFVRDLYQIVNTFVRNGPLMTRERPLTKPIHLDTFIVKICPDVLMFLKRKVQPRDDHGWKEQIWPEMQWCISWIVNRGVLFGAVDKIVCEWADDGDRVEWEVRPPVVGDMTESGPSP</sequence>
<dbReference type="Proteomes" id="UP000623467">
    <property type="component" value="Unassembled WGS sequence"/>
</dbReference>
<protein>
    <submittedName>
        <fullName evidence="1">Uncharacterized protein</fullName>
    </submittedName>
</protein>
<dbReference type="OrthoDB" id="3818343at2759"/>
<proteinExistence type="predicted"/>
<dbReference type="EMBL" id="JACAZH010000021">
    <property type="protein sequence ID" value="KAF7344618.1"/>
    <property type="molecule type" value="Genomic_DNA"/>
</dbReference>
<name>A0A8H6XNM6_9AGAR</name>
<reference evidence="1" key="1">
    <citation type="submission" date="2020-05" db="EMBL/GenBank/DDBJ databases">
        <title>Mycena genomes resolve the evolution of fungal bioluminescence.</title>
        <authorList>
            <person name="Tsai I.J."/>
        </authorList>
    </citation>
    <scope>NUCLEOTIDE SEQUENCE</scope>
    <source>
        <strain evidence="1">160909Yilan</strain>
    </source>
</reference>
<comment type="caution">
    <text evidence="1">The sequence shown here is derived from an EMBL/GenBank/DDBJ whole genome shotgun (WGS) entry which is preliminary data.</text>
</comment>
<organism evidence="1 2">
    <name type="scientific">Mycena sanguinolenta</name>
    <dbReference type="NCBI Taxonomy" id="230812"/>
    <lineage>
        <taxon>Eukaryota</taxon>
        <taxon>Fungi</taxon>
        <taxon>Dikarya</taxon>
        <taxon>Basidiomycota</taxon>
        <taxon>Agaricomycotina</taxon>
        <taxon>Agaricomycetes</taxon>
        <taxon>Agaricomycetidae</taxon>
        <taxon>Agaricales</taxon>
        <taxon>Marasmiineae</taxon>
        <taxon>Mycenaceae</taxon>
        <taxon>Mycena</taxon>
    </lineage>
</organism>